<dbReference type="PANTHER" id="PTHR28221:SF2">
    <property type="entry name" value="RNA POLYMERASE I-SPECIFIC TRANSCRIPTION INITIATION FACTOR RRN6"/>
    <property type="match status" value="1"/>
</dbReference>
<reference evidence="4 5" key="1">
    <citation type="submission" date="2018-12" db="EMBL/GenBank/DDBJ databases">
        <title>Draft genome sequence of Xylaria grammica IHI A82.</title>
        <authorList>
            <person name="Buettner E."/>
            <person name="Kellner H."/>
        </authorList>
    </citation>
    <scope>NUCLEOTIDE SEQUENCE [LARGE SCALE GENOMIC DNA]</scope>
    <source>
        <strain evidence="4 5">IHI A82</strain>
    </source>
</reference>
<protein>
    <recommendedName>
        <fullName evidence="6">RNA polymerase I-specific transcription initiation factor RRN6-like protein</fullName>
    </recommendedName>
</protein>
<dbReference type="InterPro" id="IPR019350">
    <property type="entry name" value="RNA_pol_I-sp_TIF_RRN6-like"/>
</dbReference>
<feature type="domain" description="RRN6 K-rich C-terminal" evidence="3">
    <location>
        <begin position="826"/>
        <end position="939"/>
    </location>
</feature>
<sequence>MVAPVFRALGLYKTWISPEADHVADLLPPPGTAWEQSRRQQRWLLKNHPEASLGNQLLHEYLVEEDSSFSPQREHSRQACFFSVGELTDTSLRKNNGVPLVATVAGSAHNILRLTRPEQEKWTWHREPNVAIRLFEASKEPALWREEEGVGPILRVKCIVDLKRYNPTRWLAVQRDSGTTIFQPEYRRVPVGDSVERSVSRIAANPLFHLSKEQTGGNTHSDVSFNPATRSNLPQLAIIDERGFWSIWDVKHTKFKSSGEPTPILRINGHIDRGILEHLPYGDHSDIRWHNILWVGRSEDNLDLLGNLDLNADDEQQLGSEAAFPPLQRSSSVLVYNSQQIRLFDLITGVYLPDLEFCRHGSLDCILNVQIAYDPQYFYVLTTSKLFIVRVHSRPGVEWDKPEKLWTILFSTPHFRSPFDQTLKLAISQGHKPDSTTSLVFIYSSTNPWTDLFHVEFSPTDHNRVRCQANVTGLGSLRNTAFNSPIQALFIIPTPVIVNSLKVFTQMGYDLGEKRTKLYQILVLKSDMSLVSIMCVSSLSSSIQISVPSKNVGRRTKGRLQRASQYSSSKFIIDDDLATSGEDSPIVGNVAHRYIRAFYEHLGSISASILENSLAVRGVKCVSLYNPFDTAHKYVEDAVQTGFPPTRTLLQVMPTFKELSRHPLSAIEWENEIKRLDTIHSNVVVYTPDLLHYRLSLSIPRSLQEAYSRVLEITKKSSHNGDSNVADERRMVVVSEQIAYDLYLSLHGIGYRNPNCNKSRAAVAEDMILDSQTETLPSSPPRFESPASSAWSQRSNSEAVDDEDPAMALLRAYTGTGKFVPEKKLELLDKWQLGAEPSDYAFDLDRNSGVDAAKLRRVKQQAREDRKRRRTQTLIQLSQEPELPATQPAPDTGFYSSQPKSVYPQKQQIHSDPSHTMSQPVAGAFGRRPTKKAKRKLGF</sequence>
<dbReference type="Pfam" id="PF20639">
    <property type="entry name" value="Rrn6_K-rich"/>
    <property type="match status" value="1"/>
</dbReference>
<feature type="compositionally biased region" description="Polar residues" evidence="1">
    <location>
        <begin position="894"/>
        <end position="919"/>
    </location>
</feature>
<dbReference type="GO" id="GO:0070860">
    <property type="term" value="C:RNA polymerase I core factor complex"/>
    <property type="evidence" value="ECO:0007669"/>
    <property type="project" value="TreeGrafter"/>
</dbReference>
<dbReference type="STRING" id="363999.A0A439CR25"/>
<dbReference type="AlphaFoldDB" id="A0A439CR25"/>
<evidence type="ECO:0000259" key="3">
    <source>
        <dbReference type="Pfam" id="PF20639"/>
    </source>
</evidence>
<organism evidence="4 5">
    <name type="scientific">Xylaria grammica</name>
    <dbReference type="NCBI Taxonomy" id="363999"/>
    <lineage>
        <taxon>Eukaryota</taxon>
        <taxon>Fungi</taxon>
        <taxon>Dikarya</taxon>
        <taxon>Ascomycota</taxon>
        <taxon>Pezizomycotina</taxon>
        <taxon>Sordariomycetes</taxon>
        <taxon>Xylariomycetidae</taxon>
        <taxon>Xylariales</taxon>
        <taxon>Xylariaceae</taxon>
        <taxon>Xylaria</taxon>
    </lineage>
</organism>
<dbReference type="PANTHER" id="PTHR28221">
    <property type="entry name" value="RNA POLYMERASE I-SPECIFIC TRANSCRIPTION INITIATION FACTOR RRN6"/>
    <property type="match status" value="1"/>
</dbReference>
<feature type="region of interest" description="Disordered" evidence="1">
    <location>
        <begin position="773"/>
        <end position="802"/>
    </location>
</feature>
<dbReference type="Proteomes" id="UP000286045">
    <property type="component" value="Unassembled WGS sequence"/>
</dbReference>
<dbReference type="GO" id="GO:0001163">
    <property type="term" value="F:RNA polymerase I transcription regulatory region sequence-specific DNA binding"/>
    <property type="evidence" value="ECO:0007669"/>
    <property type="project" value="TreeGrafter"/>
</dbReference>
<gene>
    <name evidence="4" type="ORF">EKO27_g10488</name>
</gene>
<dbReference type="InterPro" id="IPR048535">
    <property type="entry name" value="RRN6_beta-prop"/>
</dbReference>
<proteinExistence type="predicted"/>
<feature type="compositionally biased region" description="Polar residues" evidence="1">
    <location>
        <begin position="786"/>
        <end position="798"/>
    </location>
</feature>
<dbReference type="Pfam" id="PF10214">
    <property type="entry name" value="Rrn6_beta-prop"/>
    <property type="match status" value="1"/>
</dbReference>
<evidence type="ECO:0000313" key="5">
    <source>
        <dbReference type="Proteomes" id="UP000286045"/>
    </source>
</evidence>
<evidence type="ECO:0000256" key="1">
    <source>
        <dbReference type="SAM" id="MobiDB-lite"/>
    </source>
</evidence>
<evidence type="ECO:0008006" key="6">
    <source>
        <dbReference type="Google" id="ProtNLM"/>
    </source>
</evidence>
<dbReference type="GO" id="GO:0001179">
    <property type="term" value="F:RNA polymerase I general transcription initiation factor binding"/>
    <property type="evidence" value="ECO:0007669"/>
    <property type="project" value="TreeGrafter"/>
</dbReference>
<comment type="caution">
    <text evidence="4">The sequence shown here is derived from an EMBL/GenBank/DDBJ whole genome shotgun (WGS) entry which is preliminary data.</text>
</comment>
<feature type="compositionally biased region" description="Basic residues" evidence="1">
    <location>
        <begin position="928"/>
        <end position="939"/>
    </location>
</feature>
<evidence type="ECO:0000259" key="2">
    <source>
        <dbReference type="Pfam" id="PF10214"/>
    </source>
</evidence>
<dbReference type="EMBL" id="RYZI01000541">
    <property type="protein sequence ID" value="RWA04618.1"/>
    <property type="molecule type" value="Genomic_DNA"/>
</dbReference>
<evidence type="ECO:0000313" key="4">
    <source>
        <dbReference type="EMBL" id="RWA04618.1"/>
    </source>
</evidence>
<dbReference type="GO" id="GO:0042790">
    <property type="term" value="P:nucleolar large rRNA transcription by RNA polymerase I"/>
    <property type="evidence" value="ECO:0007669"/>
    <property type="project" value="TreeGrafter"/>
</dbReference>
<keyword evidence="5" id="KW-1185">Reference proteome</keyword>
<accession>A0A439CR25</accession>
<feature type="domain" description="RRN6 beta-propeller" evidence="2">
    <location>
        <begin position="82"/>
        <end position="464"/>
    </location>
</feature>
<name>A0A439CR25_9PEZI</name>
<dbReference type="InterPro" id="IPR048536">
    <property type="entry name" value="Rrn6_K-rich"/>
</dbReference>
<feature type="compositionally biased region" description="Basic residues" evidence="1">
    <location>
        <begin position="856"/>
        <end position="871"/>
    </location>
</feature>
<feature type="region of interest" description="Disordered" evidence="1">
    <location>
        <begin position="856"/>
        <end position="939"/>
    </location>
</feature>